<organism evidence="3 4">
    <name type="scientific">Sulfurisoma sediminicola</name>
    <dbReference type="NCBI Taxonomy" id="1381557"/>
    <lineage>
        <taxon>Bacteria</taxon>
        <taxon>Pseudomonadati</taxon>
        <taxon>Pseudomonadota</taxon>
        <taxon>Betaproteobacteria</taxon>
        <taxon>Nitrosomonadales</taxon>
        <taxon>Sterolibacteriaceae</taxon>
        <taxon>Sulfurisoma</taxon>
    </lineage>
</organism>
<proteinExistence type="predicted"/>
<gene>
    <name evidence="3" type="ORF">DFR35_2040</name>
</gene>
<reference evidence="3 4" key="1">
    <citation type="submission" date="2018-10" db="EMBL/GenBank/DDBJ databases">
        <title>Genomic Encyclopedia of Type Strains, Phase IV (KMG-IV): sequencing the most valuable type-strain genomes for metagenomic binning, comparative biology and taxonomic classification.</title>
        <authorList>
            <person name="Goeker M."/>
        </authorList>
    </citation>
    <scope>NUCLEOTIDE SEQUENCE [LARGE SCALE GENOMIC DNA]</scope>
    <source>
        <strain evidence="3 4">DSM 26916</strain>
    </source>
</reference>
<protein>
    <submittedName>
        <fullName evidence="3">tRNA 2-selenouridine synthase</fullName>
    </submittedName>
</protein>
<evidence type="ECO:0000259" key="2">
    <source>
        <dbReference type="PROSITE" id="PS50206"/>
    </source>
</evidence>
<dbReference type="InterPro" id="IPR058840">
    <property type="entry name" value="AAA_SelU"/>
</dbReference>
<dbReference type="Pfam" id="PF26341">
    <property type="entry name" value="AAA_SelU"/>
    <property type="match status" value="1"/>
</dbReference>
<evidence type="ECO:0000313" key="3">
    <source>
        <dbReference type="EMBL" id="RLJ65376.1"/>
    </source>
</evidence>
<evidence type="ECO:0000256" key="1">
    <source>
        <dbReference type="ARBA" id="ARBA00023266"/>
    </source>
</evidence>
<dbReference type="NCBIfam" id="NF008750">
    <property type="entry name" value="PRK11784.1-2"/>
    <property type="match status" value="1"/>
</dbReference>
<dbReference type="NCBIfam" id="TIGR03167">
    <property type="entry name" value="tRNA_sel_U_synt"/>
    <property type="match status" value="1"/>
</dbReference>
<sequence>MSEKRQKGLATLAQLAEFDEIIDVRSPAEYEDDRLPRAINCPVLDNEERARVGTIYKQVSAFEAKKIGAAIVSRHIGEHIEARFLDKPREWRPLVYCWRGGKRSGAFTYILREIGWDAHRLDGGYKTWRRHVVEELATLPQRFDYRVVSGATGNAKSRVLEALAEMGAQVLHLEALAAHKGSVLGALPDTPQPAQRMFETQLYTTLSAFDPARPVYVEAESRRIGVLHLPDALIGAIRAAPCLRIEATTAARVNFLLRDYDYFLANPALLTDKIVHLKGLQSNETIERWQAMANAGEFPALFGELLEHHYDPLYQKSQGKNYTGYDAAASFATDDLSPQGVKAIAERILASQGHQSA</sequence>
<keyword evidence="4" id="KW-1185">Reference proteome</keyword>
<comment type="caution">
    <text evidence="3">The sequence shown here is derived from an EMBL/GenBank/DDBJ whole genome shotgun (WGS) entry which is preliminary data.</text>
</comment>
<dbReference type="SMART" id="SM00450">
    <property type="entry name" value="RHOD"/>
    <property type="match status" value="1"/>
</dbReference>
<dbReference type="Pfam" id="PF00581">
    <property type="entry name" value="Rhodanese"/>
    <property type="match status" value="1"/>
</dbReference>
<keyword evidence="1" id="KW-0711">Selenium</keyword>
<evidence type="ECO:0000313" key="4">
    <source>
        <dbReference type="Proteomes" id="UP000268908"/>
    </source>
</evidence>
<dbReference type="NCBIfam" id="NF008752">
    <property type="entry name" value="PRK11784.1-4"/>
    <property type="match status" value="1"/>
</dbReference>
<dbReference type="PROSITE" id="PS50206">
    <property type="entry name" value="RHODANESE_3"/>
    <property type="match status" value="1"/>
</dbReference>
<dbReference type="Proteomes" id="UP000268908">
    <property type="component" value="Unassembled WGS sequence"/>
</dbReference>
<dbReference type="Gene3D" id="3.40.250.10">
    <property type="entry name" value="Rhodanese-like domain"/>
    <property type="match status" value="1"/>
</dbReference>
<dbReference type="InterPro" id="IPR001763">
    <property type="entry name" value="Rhodanese-like_dom"/>
</dbReference>
<dbReference type="AlphaFoldDB" id="A0A497XFB5"/>
<dbReference type="InterPro" id="IPR017582">
    <property type="entry name" value="SelU"/>
</dbReference>
<dbReference type="PANTHER" id="PTHR30401:SF0">
    <property type="entry name" value="TRNA 2-SELENOURIDINE SYNTHASE"/>
    <property type="match status" value="1"/>
</dbReference>
<name>A0A497XFB5_9PROT</name>
<dbReference type="PANTHER" id="PTHR30401">
    <property type="entry name" value="TRNA 2-SELENOURIDINE SYNTHASE"/>
    <property type="match status" value="1"/>
</dbReference>
<feature type="domain" description="Rhodanese" evidence="2">
    <location>
        <begin position="21"/>
        <end position="137"/>
    </location>
</feature>
<accession>A0A497XFB5</accession>
<dbReference type="InterPro" id="IPR036873">
    <property type="entry name" value="Rhodanese-like_dom_sf"/>
</dbReference>
<dbReference type="SUPFAM" id="SSF52821">
    <property type="entry name" value="Rhodanese/Cell cycle control phosphatase"/>
    <property type="match status" value="1"/>
</dbReference>
<dbReference type="OrthoDB" id="9808735at2"/>
<dbReference type="GO" id="GO:0002098">
    <property type="term" value="P:tRNA wobble uridine modification"/>
    <property type="evidence" value="ECO:0007669"/>
    <property type="project" value="InterPro"/>
</dbReference>
<dbReference type="EMBL" id="RCCI01000005">
    <property type="protein sequence ID" value="RLJ65376.1"/>
    <property type="molecule type" value="Genomic_DNA"/>
</dbReference>
<dbReference type="RefSeq" id="WP_121242165.1">
    <property type="nucleotide sequence ID" value="NZ_RCCI01000005.1"/>
</dbReference>
<dbReference type="GO" id="GO:0043828">
    <property type="term" value="F:tRNA 2-selenouridine synthase activity"/>
    <property type="evidence" value="ECO:0007669"/>
    <property type="project" value="InterPro"/>
</dbReference>